<dbReference type="GO" id="GO:0003676">
    <property type="term" value="F:nucleic acid binding"/>
    <property type="evidence" value="ECO:0007669"/>
    <property type="project" value="InterPro"/>
</dbReference>
<dbReference type="NCBIfam" id="NF033594">
    <property type="entry name" value="transpos_ISNCY_2"/>
    <property type="match status" value="1"/>
</dbReference>
<dbReference type="InterPro" id="IPR036397">
    <property type="entry name" value="RNaseH_sf"/>
</dbReference>
<gene>
    <name evidence="3" type="ORF">E6K77_06275</name>
</gene>
<comment type="caution">
    <text evidence="3">The sequence shown here is derived from an EMBL/GenBank/DDBJ whole genome shotgun (WGS) entry which is preliminary data.</text>
</comment>
<name>A0A538TH30_UNCEI</name>
<dbReference type="PANTHER" id="PTHR35004:SF7">
    <property type="entry name" value="INTEGRASE PROTEIN"/>
    <property type="match status" value="1"/>
</dbReference>
<organism evidence="3 4">
    <name type="scientific">Eiseniibacteriota bacterium</name>
    <dbReference type="NCBI Taxonomy" id="2212470"/>
    <lineage>
        <taxon>Bacteria</taxon>
        <taxon>Candidatus Eiseniibacteriota</taxon>
    </lineage>
</organism>
<dbReference type="PANTHER" id="PTHR35004">
    <property type="entry name" value="TRANSPOSASE RV3428C-RELATED"/>
    <property type="match status" value="1"/>
</dbReference>
<dbReference type="InterPro" id="IPR055247">
    <property type="entry name" value="InsJ-like_HTH"/>
</dbReference>
<dbReference type="InterPro" id="IPR012337">
    <property type="entry name" value="RNaseH-like_sf"/>
</dbReference>
<feature type="domain" description="Integrase catalytic" evidence="2">
    <location>
        <begin position="179"/>
        <end position="359"/>
    </location>
</feature>
<accession>A0A538TH30</accession>
<evidence type="ECO:0000259" key="2">
    <source>
        <dbReference type="PROSITE" id="PS50994"/>
    </source>
</evidence>
<feature type="region of interest" description="Disordered" evidence="1">
    <location>
        <begin position="432"/>
        <end position="452"/>
    </location>
</feature>
<proteinExistence type="predicted"/>
<dbReference type="SUPFAM" id="SSF53098">
    <property type="entry name" value="Ribonuclease H-like"/>
    <property type="match status" value="1"/>
</dbReference>
<dbReference type="Pfam" id="PF13518">
    <property type="entry name" value="HTH_28"/>
    <property type="match status" value="1"/>
</dbReference>
<dbReference type="EMBL" id="VBOX01000066">
    <property type="protein sequence ID" value="TMQ62932.1"/>
    <property type="molecule type" value="Genomic_DNA"/>
</dbReference>
<dbReference type="AlphaFoldDB" id="A0A538TH30"/>
<dbReference type="Proteomes" id="UP000317366">
    <property type="component" value="Unassembled WGS sequence"/>
</dbReference>
<protein>
    <submittedName>
        <fullName evidence="3">ISNCY family transposase</fullName>
    </submittedName>
</protein>
<dbReference type="InterPro" id="IPR009057">
    <property type="entry name" value="Homeodomain-like_sf"/>
</dbReference>
<evidence type="ECO:0000256" key="1">
    <source>
        <dbReference type="SAM" id="MobiDB-lite"/>
    </source>
</evidence>
<dbReference type="InterPro" id="IPR001584">
    <property type="entry name" value="Integrase_cat-core"/>
</dbReference>
<dbReference type="GO" id="GO:0015074">
    <property type="term" value="P:DNA integration"/>
    <property type="evidence" value="ECO:0007669"/>
    <property type="project" value="InterPro"/>
</dbReference>
<dbReference type="SUPFAM" id="SSF46689">
    <property type="entry name" value="Homeodomain-like"/>
    <property type="match status" value="1"/>
</dbReference>
<reference evidence="3 4" key="1">
    <citation type="journal article" date="2019" name="Nat. Microbiol.">
        <title>Mediterranean grassland soil C-N compound turnover is dependent on rainfall and depth, and is mediated by genomically divergent microorganisms.</title>
        <authorList>
            <person name="Diamond S."/>
            <person name="Andeer P.F."/>
            <person name="Li Z."/>
            <person name="Crits-Christoph A."/>
            <person name="Burstein D."/>
            <person name="Anantharaman K."/>
            <person name="Lane K.R."/>
            <person name="Thomas B.C."/>
            <person name="Pan C."/>
            <person name="Northen T.R."/>
            <person name="Banfield J.F."/>
        </authorList>
    </citation>
    <scope>NUCLEOTIDE SEQUENCE [LARGE SCALE GENOMIC DNA]</scope>
    <source>
        <strain evidence="3">WS_7</strain>
    </source>
</reference>
<evidence type="ECO:0000313" key="3">
    <source>
        <dbReference type="EMBL" id="TMQ62932.1"/>
    </source>
</evidence>
<dbReference type="InterPro" id="IPR047797">
    <property type="entry name" value="ISNCY_transpos"/>
</dbReference>
<sequence length="452" mass="50977">MGAALRCQEVQTARVESTSCVRFLARHLSASLFGVGVGTLPGLEGGPGMILRPTPQERAMKVKDVMVRALAGELSWLQAADLVGMNVRSMRRWRRRLETWGMEGLVDRRFRPSSRKVPGRVIAWILGQYKSRYQGFNVRHFHAVLKREHGFRYSYSFVRQVLQHGGLVKTMRPRGRHRLRREPRAMFGELLHIDGSVHRWLARSPEERASLITIVDDATKQLLYAQLAEAESTATIMEALTAVFRRCGLAQALYSDRASWAAHTPVRNEPVDRTKITQVGRALKRLGIEHILAYSPQARGRSERVNRTLQDRLVNELRIHGIRTIEGANRYIADHFLPGYNLEFGRAPSDPASAFVSLGSVDLNQILCFEEERVVQKDNTVGCEGLRLQVPKQRGRTTCAGLSLIVRRHLDQSYSVWRGTQRIAMYDSRGRLPAASKKAAPPTPNFQTGEAA</sequence>
<dbReference type="PROSITE" id="PS50994">
    <property type="entry name" value="INTEGRASE"/>
    <property type="match status" value="1"/>
</dbReference>
<dbReference type="Gene3D" id="3.30.420.10">
    <property type="entry name" value="Ribonuclease H-like superfamily/Ribonuclease H"/>
    <property type="match status" value="1"/>
</dbReference>
<evidence type="ECO:0000313" key="4">
    <source>
        <dbReference type="Proteomes" id="UP000317366"/>
    </source>
</evidence>